<dbReference type="AlphaFoldDB" id="A0A397VE34"/>
<dbReference type="Proteomes" id="UP000266673">
    <property type="component" value="Unassembled WGS sequence"/>
</dbReference>
<comment type="caution">
    <text evidence="2">The sequence shown here is derived from an EMBL/GenBank/DDBJ whole genome shotgun (WGS) entry which is preliminary data.</text>
</comment>
<protein>
    <submittedName>
        <fullName evidence="2">Uncharacterized protein</fullName>
    </submittedName>
</protein>
<keyword evidence="1" id="KW-0732">Signal</keyword>
<feature type="chain" id="PRO_5017266122" evidence="1">
    <location>
        <begin position="21"/>
        <end position="56"/>
    </location>
</feature>
<organism evidence="2 3">
    <name type="scientific">Gigaspora rosea</name>
    <dbReference type="NCBI Taxonomy" id="44941"/>
    <lineage>
        <taxon>Eukaryota</taxon>
        <taxon>Fungi</taxon>
        <taxon>Fungi incertae sedis</taxon>
        <taxon>Mucoromycota</taxon>
        <taxon>Glomeromycotina</taxon>
        <taxon>Glomeromycetes</taxon>
        <taxon>Diversisporales</taxon>
        <taxon>Gigasporaceae</taxon>
        <taxon>Gigaspora</taxon>
    </lineage>
</organism>
<keyword evidence="3" id="KW-1185">Reference proteome</keyword>
<proteinExistence type="predicted"/>
<gene>
    <name evidence="2" type="ORF">C2G38_2180271</name>
</gene>
<accession>A0A397VE34</accession>
<dbReference type="EMBL" id="QKWP01000439">
    <property type="protein sequence ID" value="RIB20038.1"/>
    <property type="molecule type" value="Genomic_DNA"/>
</dbReference>
<evidence type="ECO:0000313" key="3">
    <source>
        <dbReference type="Proteomes" id="UP000266673"/>
    </source>
</evidence>
<reference evidence="2 3" key="1">
    <citation type="submission" date="2018-06" db="EMBL/GenBank/DDBJ databases">
        <title>Comparative genomics reveals the genomic features of Rhizophagus irregularis, R. cerebriforme, R. diaphanum and Gigaspora rosea, and their symbiotic lifestyle signature.</title>
        <authorList>
            <person name="Morin E."/>
            <person name="San Clemente H."/>
            <person name="Chen E.C.H."/>
            <person name="De La Providencia I."/>
            <person name="Hainaut M."/>
            <person name="Kuo A."/>
            <person name="Kohler A."/>
            <person name="Murat C."/>
            <person name="Tang N."/>
            <person name="Roy S."/>
            <person name="Loubradou J."/>
            <person name="Henrissat B."/>
            <person name="Grigoriev I.V."/>
            <person name="Corradi N."/>
            <person name="Roux C."/>
            <person name="Martin F.M."/>
        </authorList>
    </citation>
    <scope>NUCLEOTIDE SEQUENCE [LARGE SCALE GENOMIC DNA]</scope>
    <source>
        <strain evidence="2 3">DAOM 194757</strain>
    </source>
</reference>
<name>A0A397VE34_9GLOM</name>
<feature type="signal peptide" evidence="1">
    <location>
        <begin position="1"/>
        <end position="20"/>
    </location>
</feature>
<evidence type="ECO:0000313" key="2">
    <source>
        <dbReference type="EMBL" id="RIB20038.1"/>
    </source>
</evidence>
<sequence>MGNTFMFIFFQLLLYELNLQIPNIAPFQIIKQAIGSEEATTKFIVNKIEQASDRTM</sequence>
<evidence type="ECO:0000256" key="1">
    <source>
        <dbReference type="SAM" id="SignalP"/>
    </source>
</evidence>